<evidence type="ECO:0008006" key="4">
    <source>
        <dbReference type="Google" id="ProtNLM"/>
    </source>
</evidence>
<keyword evidence="3" id="KW-1185">Reference proteome</keyword>
<evidence type="ECO:0000256" key="1">
    <source>
        <dbReference type="SAM" id="SignalP"/>
    </source>
</evidence>
<organism evidence="2 3">
    <name type="scientific">Marivirga aurantiaca</name>
    <dbReference type="NCBI Taxonomy" id="2802615"/>
    <lineage>
        <taxon>Bacteria</taxon>
        <taxon>Pseudomonadati</taxon>
        <taxon>Bacteroidota</taxon>
        <taxon>Cytophagia</taxon>
        <taxon>Cytophagales</taxon>
        <taxon>Marivirgaceae</taxon>
        <taxon>Marivirga</taxon>
    </lineage>
</organism>
<name>A0A934WXP9_9BACT</name>
<dbReference type="RefSeq" id="WP_201430433.1">
    <property type="nucleotide sequence ID" value="NZ_JAEQBW010000002.1"/>
</dbReference>
<gene>
    <name evidence="2" type="ORF">JKA74_06935</name>
</gene>
<dbReference type="EMBL" id="JAEQBW010000002">
    <property type="protein sequence ID" value="MBK6264765.1"/>
    <property type="molecule type" value="Genomic_DNA"/>
</dbReference>
<proteinExistence type="predicted"/>
<reference evidence="2" key="1">
    <citation type="submission" date="2021-01" db="EMBL/GenBank/DDBJ databases">
        <title>Marivirga aurantiaca sp. nov., isolated from intertidal surface sediments.</title>
        <authorList>
            <person name="Zhang M."/>
        </authorList>
    </citation>
    <scope>NUCLEOTIDE SEQUENCE</scope>
    <source>
        <strain evidence="2">S37H4</strain>
    </source>
</reference>
<evidence type="ECO:0000313" key="3">
    <source>
        <dbReference type="Proteomes" id="UP000611723"/>
    </source>
</evidence>
<evidence type="ECO:0000313" key="2">
    <source>
        <dbReference type="EMBL" id="MBK6264765.1"/>
    </source>
</evidence>
<accession>A0A934WXP9</accession>
<comment type="caution">
    <text evidence="2">The sequence shown here is derived from an EMBL/GenBank/DDBJ whole genome shotgun (WGS) entry which is preliminary data.</text>
</comment>
<dbReference type="Proteomes" id="UP000611723">
    <property type="component" value="Unassembled WGS sequence"/>
</dbReference>
<keyword evidence="1" id="KW-0732">Signal</keyword>
<dbReference type="Pfam" id="PF13573">
    <property type="entry name" value="SprB"/>
    <property type="match status" value="6"/>
</dbReference>
<sequence>MINTTTCPKLFLILFFVLLINNKAFPQAPAYGELKVTVKLNRVYSNAWDDCNTNNRHSWYYTFKHIGPTNFLVEKCINKRNKDRNYYYTLNSTESLLYDEILSSESLPQFDFHFVGYEDQKDEFDNCPPNSDDLSGGCWLVYNRSDGRPDAVTDNETININNFKLGTTTIQVGSGYFKGWLTVTLTAGSPTGLKTEVENLGNAGDREYEGNGNNENIEFVPFVNNAQICETRDAQLLIPKPANSTLFEGGGFQFKIESNKEGEEDVTYTYEVKYKDGTGFEEQQRMQAQSAQAPPQCEGEYTNYCGSYSYDPSCQECVTTEHRTPKWRTEKTMGIESLEVNSDGLYKVDLPNLTRYGSQSRTKIKYKVTIVKNGGSSTASPSTAPITINAPEPVLHSSVADGRINDFAFNYVTEYAHIADTIPTPFSGPIKGGKEGNKVPGPIDGGLDPVPPSAPTPTLIVDHIADSEASNASGKITIHKVASGTGTYNFYLRRMESNDPDITVGTKTTYNIDGVTASDFPVAFPDDSKQGGVLAEGKYILVVENVQEGYDLCYSFYDLIIREPEAPLNFNFVDEIDLANPSVNSGALSASVSGGVGPYWFYLTNTAGVIQKSIRSESAGTVVFDELGIGNYKLFVKDTLGVTRHNDNTYNISAPSISNIILPDEEDEINGTVYYTKCHSETTDVSISLSIPNHAPVEFKLGTSSSNLLLNEPIEDGNNDVTISETGVYSLYGRPTDPEGEWFRFEADIIDFTKPPSLNTPSINNINHEDYRISCHDADDGRLVISGLSGGVGTKTLQLKRYSTGSSVVTLDTIDFTGTTATITGLKSNESETYTLLLTDELGCEKETANISFTNPAILAVGTPTPVPVAGNHHAKCYDHEIQINVTFDGGWTSTITNDDDDSYYVEIRSNRSTIIREVTSFNATGFKTPRLPSNTYFLRVYDDAVDPNCFVDSEEFQIVTPSHELRFFSGVGKKRYSGYNVSCYNASNGEITVGTTGGFGNHTVTIYKKIEGESSFTYLNDSTINSDVDGVLDPKSFTFYNLSATTEIDGVSKQIFYKFTLIDELNCTEALSKGDDNSISLSSPNPLVISNLDATEINDYNYHIACYNSTTQVNFRIAGGEASYPKTIKLSNVSNNGTNTYLKEVPGPGTYFFDAVAHSDGKDYKISVESQTNHDCGPTIESETIAINQPAAPFAVDYTIHDYSEREEGYGVICKYDNNGKISYTVSGGFLDGGGIGRTIDTLKYTHNNTAYVLLTPENPGNTKYFDGLPAVNSDGTSVTYQLIVSDLLGCTIEKDTVIKAPDELLSIDQANYSDYNGYQISCNGYTDQVSVDISGGVLPYNVTLSSLNGTAISKNTTVTTANTPAVFTGLPAGEYKVIVEDHLGCEKEDLTIALEQPPVIATTSLEVVPPICSYSADGQINFVFEGGNLINGNTYTVLLKSASGVNLDTINAASGTFEVAKGTYLLNATDDFGCPFEQQVVVENRPVLNIQSNGNDYPLCWGGTTGKIHFGIKGGDTTGIYTARLYNADSVQIDELQIEGALANDYTAYLFDSLVSAPYHIILEDGFSCLDTMSTFLLERTDSLVLVTDDFKATTCADTKDGSVKMVAQGGDAPYYFSIDGINYYETVEPGEVLIDTVVTDTITYYNEIHHNYIIWGGLAGGKNYPMYVRDSNWHPEYDSEICTISNEYFLEKTDRIQVTFTTKPISCFGATDASLTAQAVLGTLNLGFDYKWYRAGSNKVIGSSALLNNIGPGDYNLVVFNQNSPTCSETFSASIEALSKPLKAIQKSVGALTCSGQPDGVIRFSVDGGYTRESYHVSIDNGLTFKSYIPDQNKQISIHALSAATYQVILQDPINLCTDVFEMTVPFGTLDLTVNDVQHPVCYGSNTGVIEINSPFSRVLYQLLDGNDKVLEVNSSGLFDSLYTGNYQLTAFQLGACYSDTIPVSLNDPIKLEADWEVSQNPACGNNNGQITIVPTGGTEPYNIVLYDQTGDIADAQSLYAGFYRLTFTDSLGCEWEDYHFLEEAPSMEVTHVVLNEFSCESNANIQITIDGGLPPYQVSYGGSEFSTENGLLELEVAYAGKQQLLVSDQLNCAVPYEFPITAYNPPTISLKHKKSASCGLANGWAELEIEGITDDYELIWPADITETEGLRAYGLSGDKLYTVQLIDEDACTYEFSFSIGNTHTQLVNYEILNHASCHLENAKVQINNPLARSVFINDTEVAADATVSLASGVYTIRAFDREGCVSSEQFIIEESDPAEQISLLLDNSCDDTQLSIENTGTETIQAIVWSHQEDENELHTSGFEAGQNWVEITMENGCVLTKYFEVEGGSDKIWVADFNKPTCGNAEGFIQLATTNDDKIASYSWSHNPDHHSNRAENLMSGHYEIIAYDTANCEFDRIQYFLATENSSLTIAVESTTNASCPSSADGSANLSISGAISPYTIIVDNGASFTDVSSLSALSSGRHEVVLIDGNECSAKSSFFIAYDDPIVLDSVQKVLPSCFGGADGTVELFISQASDQLQVVWPNGETGTKASRLTAGEHIVSIQKGSCIVEKTISLGEPSILSLEQLLALSPTCEEGADGQLKVMANGGTAPYNYTWENGSSGNSLLAAQGNYSLTVVDNNGCSIDTVFSIPERDSIYFEHSITEPSCLGESDGSIIVEVVGMRSPIVRWTNGKIGKKLSGIPAGTYAYTAEDQYGCTKSGNVEVDEPLELIIAETTINHPGCYNGFNGSISVSASGGNGNYRYEWSTGANGSTINGLGEGNYTVEVYDGKACRLSATYTLISPELLQISDFTIQQPSCAREDDASIELDIEGGTGTYTYLWSDGSDDAVLNKVEAGIYDVVVNDANGCSVQKQFLIPATPGIVIDSVFTATPSCVGDEDGEIFVLASGGTGELSYVWNNGHASNHLEGISQGSYQVVVTDENNCSLPFNITISDPAGIDFRQNQKVDPGCNGASTGSITLDVVGGTAPYTYLWSNGSQEENLVNLPAAEYSVTVTDASGCFISTSFSLNDPPKYEIVDIEDYIEICVGGSVTLDAGEVWTDVSWASANGYVSSGRFATIQQEGIYTINANTAEGCQDEFQFELVKKEDILVADFVLTSTSYVHDTIVMVDISKPQPQSVDWLNEEAAEIISQSNLSQKIVFRETGTYKIGMTAHSGECSDYIEKWIEVTEKPDEELQDELHLSKNAVEGKFLDILIHPNPNDGNFRLEVKMNVESELTVMLVNQQLALKLKEIKTNKANKTHVIDFKEMHLPEGLYVLKIRSDFDEVSRKFIVK</sequence>
<dbReference type="InterPro" id="IPR025667">
    <property type="entry name" value="SprB_repeat"/>
</dbReference>
<dbReference type="Gene3D" id="2.60.40.740">
    <property type="match status" value="3"/>
</dbReference>
<feature type="chain" id="PRO_5037805330" description="Secretion system C-terminal sorting domain-containing protein" evidence="1">
    <location>
        <begin position="27"/>
        <end position="3281"/>
    </location>
</feature>
<feature type="signal peptide" evidence="1">
    <location>
        <begin position="1"/>
        <end position="26"/>
    </location>
</feature>
<protein>
    <recommendedName>
        <fullName evidence="4">Secretion system C-terminal sorting domain-containing protein</fullName>
    </recommendedName>
</protein>